<dbReference type="NCBIfam" id="TIGR00459">
    <property type="entry name" value="aspS_bact"/>
    <property type="match status" value="1"/>
</dbReference>
<dbReference type="Pfam" id="PF01336">
    <property type="entry name" value="tRNA_anti-codon"/>
    <property type="match status" value="1"/>
</dbReference>
<accession>A0A0E4H3J2</accession>
<keyword evidence="11" id="KW-1185">Reference proteome</keyword>
<keyword evidence="7 8" id="KW-0030">Aminoacyl-tRNA synthetase</keyword>
<keyword evidence="6 8" id="KW-0648">Protein biosynthesis</keyword>
<dbReference type="GO" id="GO:0140096">
    <property type="term" value="F:catalytic activity, acting on a protein"/>
    <property type="evidence" value="ECO:0007669"/>
    <property type="project" value="UniProtKB-ARBA"/>
</dbReference>
<comment type="caution">
    <text evidence="8">Lacks conserved residue(s) required for the propagation of feature annotation.</text>
</comment>
<dbReference type="PANTHER" id="PTHR22594">
    <property type="entry name" value="ASPARTYL/LYSYL-TRNA SYNTHETASE"/>
    <property type="match status" value="1"/>
</dbReference>
<evidence type="ECO:0000256" key="5">
    <source>
        <dbReference type="ARBA" id="ARBA00022840"/>
    </source>
</evidence>
<dbReference type="Pfam" id="PF02938">
    <property type="entry name" value="GAD"/>
    <property type="match status" value="1"/>
</dbReference>
<dbReference type="PANTHER" id="PTHR22594:SF5">
    <property type="entry name" value="ASPARTATE--TRNA LIGASE, MITOCHONDRIAL"/>
    <property type="match status" value="1"/>
</dbReference>
<evidence type="ECO:0000256" key="7">
    <source>
        <dbReference type="ARBA" id="ARBA00023146"/>
    </source>
</evidence>
<feature type="binding site" evidence="8">
    <location>
        <position position="174"/>
    </location>
    <ligand>
        <name>L-aspartate</name>
        <dbReference type="ChEBI" id="CHEBI:29991"/>
    </ligand>
</feature>
<dbReference type="CDD" id="cd04317">
    <property type="entry name" value="EcAspRS_like_N"/>
    <property type="match status" value="1"/>
</dbReference>
<comment type="catalytic activity">
    <reaction evidence="8">
        <text>tRNA(Asp) + L-aspartate + ATP = L-aspartyl-tRNA(Asp) + AMP + diphosphate</text>
        <dbReference type="Rhea" id="RHEA:19649"/>
        <dbReference type="Rhea" id="RHEA-COMP:9660"/>
        <dbReference type="Rhea" id="RHEA-COMP:9678"/>
        <dbReference type="ChEBI" id="CHEBI:29991"/>
        <dbReference type="ChEBI" id="CHEBI:30616"/>
        <dbReference type="ChEBI" id="CHEBI:33019"/>
        <dbReference type="ChEBI" id="CHEBI:78442"/>
        <dbReference type="ChEBI" id="CHEBI:78516"/>
        <dbReference type="ChEBI" id="CHEBI:456215"/>
        <dbReference type="EC" id="6.1.1.12"/>
    </reaction>
</comment>
<dbReference type="InterPro" id="IPR004364">
    <property type="entry name" value="Aa-tRNA-synt_II"/>
</dbReference>
<comment type="subcellular location">
    <subcellularLocation>
        <location evidence="8">Cytoplasm</location>
    </subcellularLocation>
</comment>
<dbReference type="InterPro" id="IPR004524">
    <property type="entry name" value="Asp-tRNA-ligase_1"/>
</dbReference>
<evidence type="ECO:0000256" key="4">
    <source>
        <dbReference type="ARBA" id="ARBA00022741"/>
    </source>
</evidence>
<dbReference type="AlphaFoldDB" id="A0A0E4H3J2"/>
<evidence type="ECO:0000313" key="10">
    <source>
        <dbReference type="EMBL" id="CQR23905.1"/>
    </source>
</evidence>
<dbReference type="GO" id="GO:0005524">
    <property type="term" value="F:ATP binding"/>
    <property type="evidence" value="ECO:0007669"/>
    <property type="project" value="UniProtKB-UniRule"/>
</dbReference>
<feature type="binding site" evidence="8">
    <location>
        <position position="443"/>
    </location>
    <ligand>
        <name>L-aspartate</name>
        <dbReference type="ChEBI" id="CHEBI:29991"/>
    </ligand>
</feature>
<evidence type="ECO:0000256" key="1">
    <source>
        <dbReference type="ARBA" id="ARBA00006303"/>
    </source>
</evidence>
<dbReference type="GO" id="GO:0006422">
    <property type="term" value="P:aspartyl-tRNA aminoacylation"/>
    <property type="evidence" value="ECO:0007669"/>
    <property type="project" value="UniProtKB-UniRule"/>
</dbReference>
<protein>
    <recommendedName>
        <fullName evidence="8">Aspartate--tRNA ligase</fullName>
        <ecNumber evidence="8">6.1.1.12</ecNumber>
    </recommendedName>
    <alternativeName>
        <fullName evidence="8">Aspartyl-tRNA synthetase</fullName>
        <shortName evidence="8">AspRS</shortName>
    </alternativeName>
</protein>
<dbReference type="CDD" id="cd00777">
    <property type="entry name" value="AspRS_core"/>
    <property type="match status" value="1"/>
</dbReference>
<keyword evidence="5 8" id="KW-0067">ATP-binding</keyword>
<feature type="binding site" evidence="8">
    <location>
        <position position="229"/>
    </location>
    <ligand>
        <name>ATP</name>
        <dbReference type="ChEBI" id="CHEBI:30616"/>
    </ligand>
</feature>
<dbReference type="HAMAP" id="MF_00044">
    <property type="entry name" value="Asp_tRNA_synth_type1"/>
    <property type="match status" value="1"/>
</dbReference>
<dbReference type="InterPro" id="IPR002312">
    <property type="entry name" value="Asp/Asn-tRNA-synth_IIb"/>
</dbReference>
<dbReference type="InterPro" id="IPR004365">
    <property type="entry name" value="NA-bd_OB_tRNA"/>
</dbReference>
<dbReference type="GO" id="GO:0003676">
    <property type="term" value="F:nucleic acid binding"/>
    <property type="evidence" value="ECO:0007669"/>
    <property type="project" value="InterPro"/>
</dbReference>
<evidence type="ECO:0000256" key="6">
    <source>
        <dbReference type="ARBA" id="ARBA00022917"/>
    </source>
</evidence>
<dbReference type="NCBIfam" id="NF001750">
    <property type="entry name" value="PRK00476.1"/>
    <property type="match status" value="1"/>
</dbReference>
<proteinExistence type="inferred from homology"/>
<gene>
    <name evidence="8 10" type="primary">aspS</name>
    <name evidence="10" type="ORF">BN1356_00271</name>
</gene>
<dbReference type="Pfam" id="PF00152">
    <property type="entry name" value="tRNA-synt_2"/>
    <property type="match status" value="1"/>
</dbReference>
<sequence>MKRSMYAGRVRSEHIGQEITLKGWVGRRRDLGGLIFVDLRDREGIMQLVINPEEVSSSIMETAETLRSEFVIQVTGTVAAREQANDKLPTGSVELKVSDLVILNTAKTTPFEIKDGVEAADDTRLRYRYLDLRRPEMLENFKLRAKVTHSIRNYLDALEFIDVETPMLTKSTPEGARDYLVPSRVSQGHFYALPQSPQITKQLLMNAGFDRYYQIVKCFRDEDLRGDRQPEFTQVDLETSFLNEQEIQDIVEGMIAKVMKDTKGIDVTLPFPRMAYDHAMNAYGSDKPDTRFDMLLQDLTATVKNVDFKVFSEAPVVKAIVVKDSADKYSRKDIDKLTEVAKQYGAKGLAWVKMTEGSLAGPVAKFLTEIESDLTATLQLAENDLVLFVADILEVANSTLGALRTRIAKELGMIDESKFNFLWVIDWPMFEWSEEEGRYMSAHHPFTLPTDETAHELEGELANVRAVAYDIVLNGYELGGGSLRINQKEIQERMFKALGFSAEDANEQFGFLLEAMDYGFPPHGGLAIGLDRLVMILAGKDNIREVIAFPKNNKASDPMTQAPSLVASKQLEELALTVESYD</sequence>
<dbReference type="PRINTS" id="PR01042">
    <property type="entry name" value="TRNASYNTHASP"/>
</dbReference>
<dbReference type="GO" id="GO:0005737">
    <property type="term" value="C:cytoplasm"/>
    <property type="evidence" value="ECO:0007669"/>
    <property type="project" value="UniProtKB-SubCell"/>
</dbReference>
<dbReference type="Gene3D" id="2.40.50.140">
    <property type="entry name" value="Nucleic acid-binding proteins"/>
    <property type="match status" value="1"/>
</dbReference>
<dbReference type="PROSITE" id="PS50862">
    <property type="entry name" value="AA_TRNA_LIGASE_II"/>
    <property type="match status" value="1"/>
</dbReference>
<feature type="region of interest" description="Aspartate" evidence="8">
    <location>
        <begin position="198"/>
        <end position="201"/>
    </location>
</feature>
<keyword evidence="4 8" id="KW-0547">Nucleotide-binding</keyword>
<dbReference type="EMBL" id="CTEN01000001">
    <property type="protein sequence ID" value="CQR23905.1"/>
    <property type="molecule type" value="Genomic_DNA"/>
</dbReference>
<evidence type="ECO:0000313" key="11">
    <source>
        <dbReference type="Proteomes" id="UP000198604"/>
    </source>
</evidence>
<dbReference type="InterPro" id="IPR006195">
    <property type="entry name" value="aa-tRNA-synth_II"/>
</dbReference>
<feature type="binding site" evidence="8">
    <location>
        <begin position="529"/>
        <end position="532"/>
    </location>
    <ligand>
        <name>ATP</name>
        <dbReference type="ChEBI" id="CHEBI:30616"/>
    </ligand>
</feature>
<dbReference type="SUPFAM" id="SSF55261">
    <property type="entry name" value="GAD domain-like"/>
    <property type="match status" value="1"/>
</dbReference>
<feature type="domain" description="Aminoacyl-transfer RNA synthetases class-II family profile" evidence="9">
    <location>
        <begin position="141"/>
        <end position="550"/>
    </location>
</feature>
<dbReference type="Gene3D" id="3.30.1360.30">
    <property type="entry name" value="GAD-like domain"/>
    <property type="match status" value="1"/>
</dbReference>
<dbReference type="InterPro" id="IPR012340">
    <property type="entry name" value="NA-bd_OB-fold"/>
</dbReference>
<dbReference type="InterPro" id="IPR045864">
    <property type="entry name" value="aa-tRNA-synth_II/BPL/LPL"/>
</dbReference>
<feature type="binding site" evidence="8">
    <location>
        <position position="220"/>
    </location>
    <ligand>
        <name>L-aspartate</name>
        <dbReference type="ChEBI" id="CHEBI:29991"/>
    </ligand>
</feature>
<dbReference type="InterPro" id="IPR047089">
    <property type="entry name" value="Asp-tRNA-ligase_1_N"/>
</dbReference>
<keyword evidence="3 8" id="KW-0436">Ligase</keyword>
<dbReference type="Proteomes" id="UP000198604">
    <property type="component" value="Unassembled WGS sequence"/>
</dbReference>
<dbReference type="SUPFAM" id="SSF50249">
    <property type="entry name" value="Nucleic acid-binding proteins"/>
    <property type="match status" value="1"/>
</dbReference>
<comment type="function">
    <text evidence="8">Catalyzes the attachment of L-aspartate to tRNA(Asp) in a two-step reaction: L-aspartate is first activated by ATP to form Asp-AMP and then transferred to the acceptor end of tRNA(Asp).</text>
</comment>
<feature type="binding site" evidence="8">
    <location>
        <position position="484"/>
    </location>
    <ligand>
        <name>L-aspartate</name>
        <dbReference type="ChEBI" id="CHEBI:29991"/>
    </ligand>
</feature>
<evidence type="ECO:0000256" key="8">
    <source>
        <dbReference type="HAMAP-Rule" id="MF_00044"/>
    </source>
</evidence>
<dbReference type="RefSeq" id="WP_093649637.1">
    <property type="nucleotide sequence ID" value="NZ_CTEN01000001.1"/>
</dbReference>
<dbReference type="GO" id="GO:0016740">
    <property type="term" value="F:transferase activity"/>
    <property type="evidence" value="ECO:0007669"/>
    <property type="project" value="UniProtKB-ARBA"/>
</dbReference>
<feature type="binding site" evidence="8">
    <location>
        <begin position="220"/>
        <end position="222"/>
    </location>
    <ligand>
        <name>ATP</name>
        <dbReference type="ChEBI" id="CHEBI:30616"/>
    </ligand>
</feature>
<dbReference type="EC" id="6.1.1.12" evidence="8"/>
<organism evidence="10 11">
    <name type="scientific">Streptococcus varani</name>
    <dbReference type="NCBI Taxonomy" id="1608583"/>
    <lineage>
        <taxon>Bacteria</taxon>
        <taxon>Bacillati</taxon>
        <taxon>Bacillota</taxon>
        <taxon>Bacilli</taxon>
        <taxon>Lactobacillales</taxon>
        <taxon>Streptococcaceae</taxon>
        <taxon>Streptococcus</taxon>
    </lineage>
</organism>
<dbReference type="InterPro" id="IPR004115">
    <property type="entry name" value="GAD-like_sf"/>
</dbReference>
<dbReference type="Gene3D" id="3.30.930.10">
    <property type="entry name" value="Bira Bifunctional Protein, Domain 2"/>
    <property type="match status" value="1"/>
</dbReference>
<dbReference type="SUPFAM" id="SSF55681">
    <property type="entry name" value="Class II aaRS and biotin synthetases"/>
    <property type="match status" value="1"/>
</dbReference>
<dbReference type="OrthoDB" id="9802326at2"/>
<evidence type="ECO:0000256" key="3">
    <source>
        <dbReference type="ARBA" id="ARBA00022598"/>
    </source>
</evidence>
<reference evidence="11" key="1">
    <citation type="submission" date="2015-03" db="EMBL/GenBank/DDBJ databases">
        <authorList>
            <person name="Urmite Genomes"/>
        </authorList>
    </citation>
    <scope>NUCLEOTIDE SEQUENCE [LARGE SCALE GENOMIC DNA]</scope>
    <source>
        <strain evidence="11">FF10</strain>
    </source>
</reference>
<dbReference type="GO" id="GO:0004815">
    <property type="term" value="F:aspartate-tRNA ligase activity"/>
    <property type="evidence" value="ECO:0007669"/>
    <property type="project" value="UniProtKB-UniRule"/>
</dbReference>
<dbReference type="InterPro" id="IPR047090">
    <property type="entry name" value="AspRS_core"/>
</dbReference>
<comment type="subunit">
    <text evidence="8">Homodimer.</text>
</comment>
<dbReference type="InterPro" id="IPR029351">
    <property type="entry name" value="GAD_dom"/>
</dbReference>
<comment type="similarity">
    <text evidence="1 8">Belongs to the class-II aminoacyl-tRNA synthetase family. Type 1 subfamily.</text>
</comment>
<evidence type="ECO:0000256" key="2">
    <source>
        <dbReference type="ARBA" id="ARBA00022490"/>
    </source>
</evidence>
<name>A0A0E4H3J2_9STRE</name>
<evidence type="ECO:0000259" key="9">
    <source>
        <dbReference type="PROSITE" id="PS50862"/>
    </source>
</evidence>
<keyword evidence="2 8" id="KW-0963">Cytoplasm</keyword>
<feature type="binding site" evidence="8">
    <location>
        <position position="477"/>
    </location>
    <ligand>
        <name>ATP</name>
        <dbReference type="ChEBI" id="CHEBI:30616"/>
    </ligand>
</feature>
<dbReference type="STRING" id="1608583.BN1356_00271"/>